<accession>A0A3E0E7M1</accession>
<evidence type="ECO:0000313" key="2">
    <source>
        <dbReference type="Proteomes" id="UP000257136"/>
    </source>
</evidence>
<dbReference type="OrthoDB" id="711722at2"/>
<reference evidence="1 2" key="1">
    <citation type="submission" date="2018-08" db="EMBL/GenBank/DDBJ databases">
        <title>Genomic Encyclopedia of Archaeal and Bacterial Type Strains, Phase II (KMG-II): from individual species to whole genera.</title>
        <authorList>
            <person name="Goeker M."/>
        </authorList>
    </citation>
    <scope>NUCLEOTIDE SEQUENCE [LARGE SCALE GENOMIC DNA]</scope>
    <source>
        <strain evidence="1 2">DSM 100880</strain>
    </source>
</reference>
<protein>
    <submittedName>
        <fullName evidence="1">Uncharacterized protein</fullName>
    </submittedName>
</protein>
<keyword evidence="2" id="KW-1185">Reference proteome</keyword>
<organism evidence="1 2">
    <name type="scientific">Flavobacterium aquicola</name>
    <dbReference type="NCBI Taxonomy" id="1682742"/>
    <lineage>
        <taxon>Bacteria</taxon>
        <taxon>Pseudomonadati</taxon>
        <taxon>Bacteroidota</taxon>
        <taxon>Flavobacteriia</taxon>
        <taxon>Flavobacteriales</taxon>
        <taxon>Flavobacteriaceae</taxon>
        <taxon>Flavobacterium</taxon>
    </lineage>
</organism>
<sequence length="115" mass="13649">MEKLEFSTNWNNKLDCKCFTTIRLFNTAKHFRGNQFEVFLQKKFKTKVVVLGTVLTTLDKLSDYVCYLDTGYSRVETLEILRKMYPQIDFKKKKICILLLQKIEPAKPKQQTLFN</sequence>
<dbReference type="EMBL" id="QUNI01000014">
    <property type="protein sequence ID" value="REG92996.1"/>
    <property type="molecule type" value="Genomic_DNA"/>
</dbReference>
<dbReference type="Proteomes" id="UP000257136">
    <property type="component" value="Unassembled WGS sequence"/>
</dbReference>
<dbReference type="RefSeq" id="WP_115814739.1">
    <property type="nucleotide sequence ID" value="NZ_QUNI01000014.1"/>
</dbReference>
<dbReference type="AlphaFoldDB" id="A0A3E0E7M1"/>
<gene>
    <name evidence="1" type="ORF">C8P67_11497</name>
</gene>
<proteinExistence type="predicted"/>
<comment type="caution">
    <text evidence="1">The sequence shown here is derived from an EMBL/GenBank/DDBJ whole genome shotgun (WGS) entry which is preliminary data.</text>
</comment>
<name>A0A3E0E7M1_9FLAO</name>
<evidence type="ECO:0000313" key="1">
    <source>
        <dbReference type="EMBL" id="REG92996.1"/>
    </source>
</evidence>